<gene>
    <name evidence="1" type="ORF">EKH79_04670</name>
</gene>
<dbReference type="EMBL" id="RYZR01000003">
    <property type="protein sequence ID" value="RUL65997.1"/>
    <property type="molecule type" value="Genomic_DNA"/>
</dbReference>
<name>A0A3S0RUN1_9GAMM</name>
<accession>A0A3S0RUN1</accession>
<proteinExistence type="predicted"/>
<evidence type="ECO:0000313" key="2">
    <source>
        <dbReference type="Proteomes" id="UP000267077"/>
    </source>
</evidence>
<organism evidence="1 2">
    <name type="scientific">Dyella dinghuensis</name>
    <dbReference type="NCBI Taxonomy" id="1920169"/>
    <lineage>
        <taxon>Bacteria</taxon>
        <taxon>Pseudomonadati</taxon>
        <taxon>Pseudomonadota</taxon>
        <taxon>Gammaproteobacteria</taxon>
        <taxon>Lysobacterales</taxon>
        <taxon>Rhodanobacteraceae</taxon>
        <taxon>Dyella</taxon>
    </lineage>
</organism>
<sequence length="85" mass="9466">MKKFYLPYSASESSDWSLYANGKAFTFHSRREALAFATDQCRKAVAAGDKSAMISIEGLDGQWRTFDSSLSPILNEPMQRAGSQH</sequence>
<evidence type="ECO:0008006" key="3">
    <source>
        <dbReference type="Google" id="ProtNLM"/>
    </source>
</evidence>
<dbReference type="Proteomes" id="UP000267077">
    <property type="component" value="Unassembled WGS sequence"/>
</dbReference>
<protein>
    <recommendedName>
        <fullName evidence="3">DUF2188 domain-containing protein</fullName>
    </recommendedName>
</protein>
<comment type="caution">
    <text evidence="1">The sequence shown here is derived from an EMBL/GenBank/DDBJ whole genome shotgun (WGS) entry which is preliminary data.</text>
</comment>
<dbReference type="AlphaFoldDB" id="A0A3S0RUN1"/>
<reference evidence="1 2" key="1">
    <citation type="submission" date="2018-12" db="EMBL/GenBank/DDBJ databases">
        <title>Dyella dinghuensis sp. nov. DHOA06 and Dyella choica sp. nov. 4M-K27, isolated from forest soil.</title>
        <authorList>
            <person name="Qiu L.-H."/>
            <person name="Gao Z.-H."/>
        </authorList>
    </citation>
    <scope>NUCLEOTIDE SEQUENCE [LARGE SCALE GENOMIC DNA]</scope>
    <source>
        <strain evidence="1 2">DHOA06</strain>
    </source>
</reference>
<keyword evidence="2" id="KW-1185">Reference proteome</keyword>
<evidence type="ECO:0000313" key="1">
    <source>
        <dbReference type="EMBL" id="RUL65997.1"/>
    </source>
</evidence>